<gene>
    <name evidence="2" type="primary">WBGene00105458</name>
</gene>
<protein>
    <submittedName>
        <fullName evidence="2">Uncharacterized protein</fullName>
    </submittedName>
</protein>
<dbReference type="AlphaFoldDB" id="A0A2A6BCP2"/>
<name>A0A2A6BCP2_PRIPA</name>
<evidence type="ECO:0000313" key="2">
    <source>
        <dbReference type="EnsemblMetazoa" id="PPA15904.1"/>
    </source>
</evidence>
<dbReference type="EnsemblMetazoa" id="PPA15904.1">
    <property type="protein sequence ID" value="PPA15904.1"/>
    <property type="gene ID" value="WBGene00105458"/>
</dbReference>
<reference evidence="2" key="2">
    <citation type="submission" date="2022-06" db="UniProtKB">
        <authorList>
            <consortium name="EnsemblMetazoa"/>
        </authorList>
    </citation>
    <scope>IDENTIFICATION</scope>
    <source>
        <strain evidence="2">PS312</strain>
    </source>
</reference>
<reference evidence="3" key="1">
    <citation type="journal article" date="2008" name="Nat. Genet.">
        <title>The Pristionchus pacificus genome provides a unique perspective on nematode lifestyle and parasitism.</title>
        <authorList>
            <person name="Dieterich C."/>
            <person name="Clifton S.W."/>
            <person name="Schuster L.N."/>
            <person name="Chinwalla A."/>
            <person name="Delehaunty K."/>
            <person name="Dinkelacker I."/>
            <person name="Fulton L."/>
            <person name="Fulton R."/>
            <person name="Godfrey J."/>
            <person name="Minx P."/>
            <person name="Mitreva M."/>
            <person name="Roeseler W."/>
            <person name="Tian H."/>
            <person name="Witte H."/>
            <person name="Yang S.P."/>
            <person name="Wilson R.K."/>
            <person name="Sommer R.J."/>
        </authorList>
    </citation>
    <scope>NUCLEOTIDE SEQUENCE [LARGE SCALE GENOMIC DNA]</scope>
    <source>
        <strain evidence="3">PS312</strain>
    </source>
</reference>
<feature type="compositionally biased region" description="Basic and acidic residues" evidence="1">
    <location>
        <begin position="223"/>
        <end position="235"/>
    </location>
</feature>
<keyword evidence="3" id="KW-1185">Reference proteome</keyword>
<sequence length="235" mass="27004">MAYNVLQQFNEMIATIAMEDVDRNHDFVCKVVSLFAKYYGKEFKVEAATLATHAVALFGYSAFRPRVEVCDRRIRPIYKLLNTYSLPLPDLKKILEENWVDLASFMYDKADMCILRKDLHTAKKILTEMEDAVGQHHEKVEELREYITEQETQKNTKFNAGTPPPSSTQSRGTVKKSGSKKRGRPSTASEAARKKDKKKKEIKKNGGRKTGVQKKKCTMKKQPNIEKALEKTRKR</sequence>
<accession>A0A2A6BCP2</accession>
<evidence type="ECO:0000313" key="3">
    <source>
        <dbReference type="Proteomes" id="UP000005239"/>
    </source>
</evidence>
<dbReference type="Proteomes" id="UP000005239">
    <property type="component" value="Unassembled WGS sequence"/>
</dbReference>
<evidence type="ECO:0000256" key="1">
    <source>
        <dbReference type="SAM" id="MobiDB-lite"/>
    </source>
</evidence>
<organism evidence="2 3">
    <name type="scientific">Pristionchus pacificus</name>
    <name type="common">Parasitic nematode worm</name>
    <dbReference type="NCBI Taxonomy" id="54126"/>
    <lineage>
        <taxon>Eukaryota</taxon>
        <taxon>Metazoa</taxon>
        <taxon>Ecdysozoa</taxon>
        <taxon>Nematoda</taxon>
        <taxon>Chromadorea</taxon>
        <taxon>Rhabditida</taxon>
        <taxon>Rhabditina</taxon>
        <taxon>Diplogasteromorpha</taxon>
        <taxon>Diplogasteroidea</taxon>
        <taxon>Neodiplogasteridae</taxon>
        <taxon>Pristionchus</taxon>
    </lineage>
</organism>
<feature type="compositionally biased region" description="Basic residues" evidence="1">
    <location>
        <begin position="194"/>
        <end position="219"/>
    </location>
</feature>
<accession>A0A8R1YD85</accession>
<feature type="compositionally biased region" description="Basic residues" evidence="1">
    <location>
        <begin position="173"/>
        <end position="184"/>
    </location>
</feature>
<feature type="region of interest" description="Disordered" evidence="1">
    <location>
        <begin position="151"/>
        <end position="235"/>
    </location>
</feature>
<proteinExistence type="predicted"/>